<accession>A0A2U1Q8E1</accession>
<dbReference type="GO" id="GO:0016094">
    <property type="term" value="P:polyprenol biosynthetic process"/>
    <property type="evidence" value="ECO:0007669"/>
    <property type="project" value="TreeGrafter"/>
</dbReference>
<dbReference type="Pfam" id="PF01255">
    <property type="entry name" value="Prenyltransf"/>
    <property type="match status" value="1"/>
</dbReference>
<dbReference type="GO" id="GO:0045547">
    <property type="term" value="F:ditrans,polycis-polyprenyl diphosphate synthase [(2E,6E)-farnesyl diphosphate specific] activity"/>
    <property type="evidence" value="ECO:0007669"/>
    <property type="project" value="TreeGrafter"/>
</dbReference>
<dbReference type="OrthoDB" id="4173905at2759"/>
<dbReference type="EMBL" id="PKPP01000323">
    <property type="protein sequence ID" value="PWA94281.1"/>
    <property type="molecule type" value="Genomic_DNA"/>
</dbReference>
<reference evidence="2 3" key="1">
    <citation type="journal article" date="2018" name="Mol. Plant">
        <title>The genome of Artemisia annua provides insight into the evolution of Asteraceae family and artemisinin biosynthesis.</title>
        <authorList>
            <person name="Shen Q."/>
            <person name="Zhang L."/>
            <person name="Liao Z."/>
            <person name="Wang S."/>
            <person name="Yan T."/>
            <person name="Shi P."/>
            <person name="Liu M."/>
            <person name="Fu X."/>
            <person name="Pan Q."/>
            <person name="Wang Y."/>
            <person name="Lv Z."/>
            <person name="Lu X."/>
            <person name="Zhang F."/>
            <person name="Jiang W."/>
            <person name="Ma Y."/>
            <person name="Chen M."/>
            <person name="Hao X."/>
            <person name="Li L."/>
            <person name="Tang Y."/>
            <person name="Lv G."/>
            <person name="Zhou Y."/>
            <person name="Sun X."/>
            <person name="Brodelius P.E."/>
            <person name="Rose J.K.C."/>
            <person name="Tang K."/>
        </authorList>
    </citation>
    <scope>NUCLEOTIDE SEQUENCE [LARGE SCALE GENOMIC DNA]</scope>
    <source>
        <strain evidence="3">cv. Huhao1</strain>
        <tissue evidence="2">Leaf</tissue>
    </source>
</reference>
<evidence type="ECO:0000313" key="3">
    <source>
        <dbReference type="Proteomes" id="UP000245207"/>
    </source>
</evidence>
<organism evidence="2 3">
    <name type="scientific">Artemisia annua</name>
    <name type="common">Sweet wormwood</name>
    <dbReference type="NCBI Taxonomy" id="35608"/>
    <lineage>
        <taxon>Eukaryota</taxon>
        <taxon>Viridiplantae</taxon>
        <taxon>Streptophyta</taxon>
        <taxon>Embryophyta</taxon>
        <taxon>Tracheophyta</taxon>
        <taxon>Spermatophyta</taxon>
        <taxon>Magnoliopsida</taxon>
        <taxon>eudicotyledons</taxon>
        <taxon>Gunneridae</taxon>
        <taxon>Pentapetalae</taxon>
        <taxon>asterids</taxon>
        <taxon>campanulids</taxon>
        <taxon>Asterales</taxon>
        <taxon>Asteraceae</taxon>
        <taxon>Asteroideae</taxon>
        <taxon>Anthemideae</taxon>
        <taxon>Artemisiinae</taxon>
        <taxon>Artemisia</taxon>
    </lineage>
</organism>
<protein>
    <submittedName>
        <fullName evidence="2">Cis-prenyltransferase</fullName>
    </submittedName>
</protein>
<dbReference type="GO" id="GO:0009570">
    <property type="term" value="C:chloroplast stroma"/>
    <property type="evidence" value="ECO:0007669"/>
    <property type="project" value="TreeGrafter"/>
</dbReference>
<keyword evidence="1 2" id="KW-0808">Transferase</keyword>
<evidence type="ECO:0000313" key="2">
    <source>
        <dbReference type="EMBL" id="PWA94281.1"/>
    </source>
</evidence>
<dbReference type="Proteomes" id="UP000245207">
    <property type="component" value="Unassembled WGS sequence"/>
</dbReference>
<dbReference type="InterPro" id="IPR036424">
    <property type="entry name" value="UPP_synth-like_sf"/>
</dbReference>
<proteinExistence type="predicted"/>
<comment type="caution">
    <text evidence="2">The sequence shown here is derived from an EMBL/GenBank/DDBJ whole genome shotgun (WGS) entry which is preliminary data.</text>
</comment>
<gene>
    <name evidence="2" type="ORF">CTI12_AA052130</name>
</gene>
<dbReference type="GO" id="GO:0009409">
    <property type="term" value="P:response to cold"/>
    <property type="evidence" value="ECO:0007669"/>
    <property type="project" value="TreeGrafter"/>
</dbReference>
<dbReference type="SUPFAM" id="SSF64005">
    <property type="entry name" value="Undecaprenyl diphosphate synthase"/>
    <property type="match status" value="1"/>
</dbReference>
<evidence type="ECO:0000256" key="1">
    <source>
        <dbReference type="ARBA" id="ARBA00022679"/>
    </source>
</evidence>
<dbReference type="AlphaFoldDB" id="A0A2U1Q8E1"/>
<name>A0A2U1Q8E1_ARTAN</name>
<dbReference type="STRING" id="35608.A0A2U1Q8E1"/>
<dbReference type="PANTHER" id="PTHR10291:SF0">
    <property type="entry name" value="DEHYDRODOLICHYL DIPHOSPHATE SYNTHASE 2"/>
    <property type="match status" value="1"/>
</dbReference>
<sequence length="212" mass="23690">MSRKTLYNSTTCCNLAVTTSYTNEPSALCNGLRAESMPKHVAILMDRQRRTGKGGDTHNDLGYGQVSLMDIARICIALGIKVLSIYPLCRPKEEIDYANNVKKWDLEVLSSNEIRLSVIGNRNTIPESQLEIISQVEETTITNKSLHIIEAVNYSGRSDIIQACIGLAEKLKDGLTQPSKIDENIFQQELETNCLDFPNPDLVIRTDDSERD</sequence>
<dbReference type="GO" id="GO:0009668">
    <property type="term" value="P:plastid membrane organization"/>
    <property type="evidence" value="ECO:0007669"/>
    <property type="project" value="TreeGrafter"/>
</dbReference>
<dbReference type="PANTHER" id="PTHR10291">
    <property type="entry name" value="DEHYDRODOLICHYL DIPHOSPHATE SYNTHASE FAMILY MEMBER"/>
    <property type="match status" value="1"/>
</dbReference>
<dbReference type="InterPro" id="IPR001441">
    <property type="entry name" value="UPP_synth-like"/>
</dbReference>
<dbReference type="Gene3D" id="3.40.1180.10">
    <property type="entry name" value="Decaprenyl diphosphate synthase-like"/>
    <property type="match status" value="1"/>
</dbReference>
<keyword evidence="3" id="KW-1185">Reference proteome</keyword>